<accession>A0A6J5RCA6</accession>
<dbReference type="SUPFAM" id="SSF54001">
    <property type="entry name" value="Cysteine proteinases"/>
    <property type="match status" value="1"/>
</dbReference>
<proteinExistence type="predicted"/>
<dbReference type="Gene3D" id="3.90.70.10">
    <property type="entry name" value="Cysteine proteinases"/>
    <property type="match status" value="1"/>
</dbReference>
<sequence>MTDQFMGLVPESAGQRVERLSRQIPLPVCAGKEVAEKLWDEPPPWNKVEWQARTNECAAHAGTTVVEVCGFQKTGKMIQRSRNYLYARAQQFCGLYGDQGVTLGSIIEALQKYGAPPEELMPFNNAVNVKIPPGCDEEAAKCKVTATIDVHSQRYNAVRTIIGQNMGAVLMATEWPMRYSSGYIVEHYSPAGSSGHARAWIALSSKLDRQGKPYVWCSNSHGADAQYHGYELWSPDAINEHLSNDPWGSTGVTGLSVIEPREVDWAGLDNPFLK</sequence>
<dbReference type="GO" id="GO:0001897">
    <property type="term" value="P:symbiont-mediated cytolysis of host cell"/>
    <property type="evidence" value="ECO:0007669"/>
    <property type="project" value="UniProtKB-ARBA"/>
</dbReference>
<evidence type="ECO:0000313" key="1">
    <source>
        <dbReference type="EMBL" id="CAB4191388.1"/>
    </source>
</evidence>
<dbReference type="EMBL" id="LR797178">
    <property type="protein sequence ID" value="CAB4191388.1"/>
    <property type="molecule type" value="Genomic_DNA"/>
</dbReference>
<gene>
    <name evidence="1" type="ORF">UFOVP1229_25</name>
</gene>
<reference evidence="1" key="1">
    <citation type="submission" date="2020-05" db="EMBL/GenBank/DDBJ databases">
        <authorList>
            <person name="Chiriac C."/>
            <person name="Salcher M."/>
            <person name="Ghai R."/>
            <person name="Kavagutti S V."/>
        </authorList>
    </citation>
    <scope>NUCLEOTIDE SEQUENCE</scope>
</reference>
<dbReference type="InterPro" id="IPR038765">
    <property type="entry name" value="Papain-like_cys_pep_sf"/>
</dbReference>
<organism evidence="1">
    <name type="scientific">uncultured Caudovirales phage</name>
    <dbReference type="NCBI Taxonomy" id="2100421"/>
    <lineage>
        <taxon>Viruses</taxon>
        <taxon>Duplodnaviria</taxon>
        <taxon>Heunggongvirae</taxon>
        <taxon>Uroviricota</taxon>
        <taxon>Caudoviricetes</taxon>
        <taxon>Peduoviridae</taxon>
        <taxon>Maltschvirus</taxon>
        <taxon>Maltschvirus maltsch</taxon>
    </lineage>
</organism>
<protein>
    <submittedName>
        <fullName evidence="1">Uncharacterized protein</fullName>
    </submittedName>
</protein>
<name>A0A6J5RCA6_9CAUD</name>